<keyword evidence="9" id="KW-1185">Reference proteome</keyword>
<gene>
    <name evidence="8" type="ORF">C1752_03275</name>
</gene>
<protein>
    <recommendedName>
        <fullName evidence="10">TM2 domain-containing protein</fullName>
    </recommendedName>
</protein>
<comment type="caution">
    <text evidence="8">The sequence shown here is derived from an EMBL/GenBank/DDBJ whole genome shotgun (WGS) entry which is preliminary data.</text>
</comment>
<name>A0A2W1JH72_9CYAN</name>
<dbReference type="OrthoDB" id="9816361at2"/>
<evidence type="ECO:0000256" key="5">
    <source>
        <dbReference type="SAM" id="Phobius"/>
    </source>
</evidence>
<organism evidence="8 9">
    <name type="scientific">Acaryochloris thomasi RCC1774</name>
    <dbReference type="NCBI Taxonomy" id="1764569"/>
    <lineage>
        <taxon>Bacteria</taxon>
        <taxon>Bacillati</taxon>
        <taxon>Cyanobacteriota</taxon>
        <taxon>Cyanophyceae</taxon>
        <taxon>Acaryochloridales</taxon>
        <taxon>Acaryochloridaceae</taxon>
        <taxon>Acaryochloris</taxon>
        <taxon>Acaryochloris thomasi</taxon>
    </lineage>
</organism>
<evidence type="ECO:0000256" key="1">
    <source>
        <dbReference type="ARBA" id="ARBA00004141"/>
    </source>
</evidence>
<proteinExistence type="predicted"/>
<dbReference type="InterPro" id="IPR018649">
    <property type="entry name" value="SHOCT"/>
</dbReference>
<dbReference type="InterPro" id="IPR007829">
    <property type="entry name" value="TM2"/>
</dbReference>
<comment type="subcellular location">
    <subcellularLocation>
        <location evidence="1">Membrane</location>
        <topology evidence="1">Multi-pass membrane protein</topology>
    </subcellularLocation>
</comment>
<dbReference type="Pfam" id="PF09851">
    <property type="entry name" value="SHOCT"/>
    <property type="match status" value="1"/>
</dbReference>
<evidence type="ECO:0000313" key="9">
    <source>
        <dbReference type="Proteomes" id="UP000248857"/>
    </source>
</evidence>
<dbReference type="AlphaFoldDB" id="A0A2W1JH72"/>
<keyword evidence="2 5" id="KW-0812">Transmembrane</keyword>
<evidence type="ECO:0000256" key="4">
    <source>
        <dbReference type="ARBA" id="ARBA00023136"/>
    </source>
</evidence>
<keyword evidence="3 5" id="KW-1133">Transmembrane helix</keyword>
<feature type="domain" description="SHOCT" evidence="7">
    <location>
        <begin position="111"/>
        <end position="138"/>
    </location>
</feature>
<evidence type="ECO:0000259" key="7">
    <source>
        <dbReference type="Pfam" id="PF09851"/>
    </source>
</evidence>
<dbReference type="GO" id="GO:0016020">
    <property type="term" value="C:membrane"/>
    <property type="evidence" value="ECO:0007669"/>
    <property type="project" value="UniProtKB-SubCell"/>
</dbReference>
<feature type="transmembrane region" description="Helical" evidence="5">
    <location>
        <begin position="21"/>
        <end position="40"/>
    </location>
</feature>
<evidence type="ECO:0000313" key="8">
    <source>
        <dbReference type="EMBL" id="PZD72868.1"/>
    </source>
</evidence>
<evidence type="ECO:0000256" key="3">
    <source>
        <dbReference type="ARBA" id="ARBA00022989"/>
    </source>
</evidence>
<evidence type="ECO:0000259" key="6">
    <source>
        <dbReference type="Pfam" id="PF05154"/>
    </source>
</evidence>
<dbReference type="Pfam" id="PF05154">
    <property type="entry name" value="TM2"/>
    <property type="match status" value="1"/>
</dbReference>
<dbReference type="EMBL" id="PQWO01000008">
    <property type="protein sequence ID" value="PZD72868.1"/>
    <property type="molecule type" value="Genomic_DNA"/>
</dbReference>
<sequence>MLQISHPFLDLVMSQPKNRMIACILALAGVMLPGLHKFYLGQVRWGLVYFIPGLLWATFPIGLLVRIASLCDALLYFAQGEDRFNTAFNPEWQTVAGTSSAEPEKIGAIATALRQLDGLRQEGLITDYEFEQQRRQLLG</sequence>
<evidence type="ECO:0000256" key="2">
    <source>
        <dbReference type="ARBA" id="ARBA00022692"/>
    </source>
</evidence>
<feature type="transmembrane region" description="Helical" evidence="5">
    <location>
        <begin position="46"/>
        <end position="65"/>
    </location>
</feature>
<reference evidence="8 9" key="1">
    <citation type="journal article" date="2018" name="Sci. Rep.">
        <title>A novel species of the marine cyanobacterium Acaryochloris with a unique pigment content and lifestyle.</title>
        <authorList>
            <person name="Partensky F."/>
            <person name="Six C."/>
            <person name="Ratin M."/>
            <person name="Garczarek L."/>
            <person name="Vaulot D."/>
            <person name="Probert I."/>
            <person name="Calteau A."/>
            <person name="Gourvil P."/>
            <person name="Marie D."/>
            <person name="Grebert T."/>
            <person name="Bouchier C."/>
            <person name="Le Panse S."/>
            <person name="Gachenot M."/>
            <person name="Rodriguez F."/>
            <person name="Garrido J.L."/>
        </authorList>
    </citation>
    <scope>NUCLEOTIDE SEQUENCE [LARGE SCALE GENOMIC DNA]</scope>
    <source>
        <strain evidence="8 9">RCC1774</strain>
    </source>
</reference>
<accession>A0A2W1JH72</accession>
<evidence type="ECO:0008006" key="10">
    <source>
        <dbReference type="Google" id="ProtNLM"/>
    </source>
</evidence>
<keyword evidence="4 5" id="KW-0472">Membrane</keyword>
<feature type="domain" description="TM2" evidence="6">
    <location>
        <begin position="16"/>
        <end position="65"/>
    </location>
</feature>
<dbReference type="Proteomes" id="UP000248857">
    <property type="component" value="Unassembled WGS sequence"/>
</dbReference>